<dbReference type="GO" id="GO:0000800">
    <property type="term" value="C:lateral element"/>
    <property type="evidence" value="ECO:0007669"/>
    <property type="project" value="TreeGrafter"/>
</dbReference>
<dbReference type="PANTHER" id="PTHR47300:SF1">
    <property type="entry name" value="PROTEIN KASH5"/>
    <property type="match status" value="1"/>
</dbReference>
<reference evidence="3" key="1">
    <citation type="submission" date="2025-08" db="UniProtKB">
        <authorList>
            <consortium name="RefSeq"/>
        </authorList>
    </citation>
    <scope>IDENTIFICATION</scope>
</reference>
<dbReference type="AlphaFoldDB" id="A0A9Y4JWE0"/>
<feature type="coiled-coil region" evidence="1">
    <location>
        <begin position="115"/>
        <end position="142"/>
    </location>
</feature>
<dbReference type="GO" id="GO:0007129">
    <property type="term" value="P:homologous chromosome pairing at meiosis"/>
    <property type="evidence" value="ECO:0007669"/>
    <property type="project" value="TreeGrafter"/>
</dbReference>
<proteinExistence type="predicted"/>
<evidence type="ECO:0000313" key="2">
    <source>
        <dbReference type="Proteomes" id="UP000694891"/>
    </source>
</evidence>
<dbReference type="GO" id="GO:0000781">
    <property type="term" value="C:chromosome, telomeric region"/>
    <property type="evidence" value="ECO:0007669"/>
    <property type="project" value="TreeGrafter"/>
</dbReference>
<evidence type="ECO:0000256" key="1">
    <source>
        <dbReference type="SAM" id="Coils"/>
    </source>
</evidence>
<dbReference type="GO" id="GO:0005640">
    <property type="term" value="C:nuclear outer membrane"/>
    <property type="evidence" value="ECO:0007669"/>
    <property type="project" value="TreeGrafter"/>
</dbReference>
<name>A0A9Y4JWE0_9TELE</name>
<dbReference type="GO" id="GO:0034993">
    <property type="term" value="C:meiotic nuclear membrane microtubule tethering complex"/>
    <property type="evidence" value="ECO:0007669"/>
    <property type="project" value="InterPro"/>
</dbReference>
<sequence length="278" mass="31831">MDVIEENMSPKEMLEKIAELDYSQSQLKDLNAKMRHWLDVADDDIAVLRSENATLRKQLKNLQQERDQDKINLSKLRVTLQNFEFEIEEAQLGLQRRDEVIHQRDLQLTHLDETVKECSDIIKDLRLTNEEQRQQLEDRRDEAYIDSLTDRMSENEQLVIPPPSLAEEIWLASSAEVKTSMADSTELRHEESEAEELLKPSSVTADHQTKRCAGTLQTAIQKTGQFALCILILTFLAVLASGSCAGNSDFFSVNSLWNGVRLMLQPYCRVHYGALPPM</sequence>
<dbReference type="GO" id="GO:0051653">
    <property type="term" value="P:spindle localization"/>
    <property type="evidence" value="ECO:0007669"/>
    <property type="project" value="TreeGrafter"/>
</dbReference>
<dbReference type="GO" id="GO:0090619">
    <property type="term" value="C:meiotic spindle pole"/>
    <property type="evidence" value="ECO:0007669"/>
    <property type="project" value="TreeGrafter"/>
</dbReference>
<gene>
    <name evidence="3" type="primary">LOC103356265</name>
</gene>
<dbReference type="GO" id="GO:0034397">
    <property type="term" value="P:telomere localization"/>
    <property type="evidence" value="ECO:0007669"/>
    <property type="project" value="InterPro"/>
</dbReference>
<evidence type="ECO:0000313" key="3">
    <source>
        <dbReference type="RefSeq" id="XP_008278572.1"/>
    </source>
</evidence>
<dbReference type="GO" id="GO:0070840">
    <property type="term" value="F:dynein complex binding"/>
    <property type="evidence" value="ECO:0007669"/>
    <property type="project" value="TreeGrafter"/>
</dbReference>
<organism evidence="2 3">
    <name type="scientific">Stegastes partitus</name>
    <name type="common">bicolor damselfish</name>
    <dbReference type="NCBI Taxonomy" id="144197"/>
    <lineage>
        <taxon>Eukaryota</taxon>
        <taxon>Metazoa</taxon>
        <taxon>Chordata</taxon>
        <taxon>Craniata</taxon>
        <taxon>Vertebrata</taxon>
        <taxon>Euteleostomi</taxon>
        <taxon>Actinopterygii</taxon>
        <taxon>Neopterygii</taxon>
        <taxon>Teleostei</taxon>
        <taxon>Neoteleostei</taxon>
        <taxon>Acanthomorphata</taxon>
        <taxon>Ovalentaria</taxon>
        <taxon>Pomacentridae</taxon>
        <taxon>Stegastes</taxon>
    </lineage>
</organism>
<dbReference type="PANTHER" id="PTHR47300">
    <property type="entry name" value="PROTEIN KASH5"/>
    <property type="match status" value="1"/>
</dbReference>
<keyword evidence="1" id="KW-0175">Coiled coil</keyword>
<dbReference type="GO" id="GO:0051225">
    <property type="term" value="P:spindle assembly"/>
    <property type="evidence" value="ECO:0007669"/>
    <property type="project" value="TreeGrafter"/>
</dbReference>
<accession>A0A9Y4JWE0</accession>
<protein>
    <submittedName>
        <fullName evidence="3">Protein KASH5-like</fullName>
    </submittedName>
</protein>
<dbReference type="RefSeq" id="XP_008278572.1">
    <property type="nucleotide sequence ID" value="XM_008280350.1"/>
</dbReference>
<feature type="coiled-coil region" evidence="1">
    <location>
        <begin position="38"/>
        <end position="79"/>
    </location>
</feature>
<dbReference type="Proteomes" id="UP000694891">
    <property type="component" value="Unplaced"/>
</dbReference>
<dbReference type="InterPro" id="IPR028170">
    <property type="entry name" value="KASH5"/>
</dbReference>
<keyword evidence="2" id="KW-1185">Reference proteome</keyword>
<dbReference type="GO" id="GO:0007015">
    <property type="term" value="P:actin filament organization"/>
    <property type="evidence" value="ECO:0007669"/>
    <property type="project" value="TreeGrafter"/>
</dbReference>
<dbReference type="GeneID" id="103356265"/>
<dbReference type="GO" id="GO:0090220">
    <property type="term" value="P:chromosome localization to nuclear envelope involved in homologous chromosome segregation"/>
    <property type="evidence" value="ECO:0007669"/>
    <property type="project" value="TreeGrafter"/>
</dbReference>